<dbReference type="Proteomes" id="UP000663824">
    <property type="component" value="Unassembled WGS sequence"/>
</dbReference>
<evidence type="ECO:0000313" key="11">
    <source>
        <dbReference type="Proteomes" id="UP000663866"/>
    </source>
</evidence>
<dbReference type="Proteomes" id="UP000663866">
    <property type="component" value="Unassembled WGS sequence"/>
</dbReference>
<evidence type="ECO:0000313" key="4">
    <source>
        <dbReference type="EMBL" id="CAF1929718.1"/>
    </source>
</evidence>
<gene>
    <name evidence="9" type="ORF">BYL167_LOCUS11062</name>
    <name evidence="2" type="ORF">CJN711_LOCUS13113</name>
    <name evidence="6" type="ORF">GIL414_LOCUS522</name>
    <name evidence="3" type="ORF">KQP761_LOCUS1922</name>
    <name evidence="4" type="ORF">MBJ925_LOCUS3986</name>
    <name evidence="8" type="ORF">OVN521_LOCUS6092</name>
    <name evidence="7" type="ORF">SMN809_LOCUS773</name>
    <name evidence="5" type="ORF">WKI299_LOCUS36940</name>
</gene>
<dbReference type="EMBL" id="CAJOBG010000627">
    <property type="protein sequence ID" value="CAF3838283.1"/>
    <property type="molecule type" value="Genomic_DNA"/>
</dbReference>
<dbReference type="Proteomes" id="UP000681720">
    <property type="component" value="Unassembled WGS sequence"/>
</dbReference>
<dbReference type="Proteomes" id="UP000676336">
    <property type="component" value="Unassembled WGS sequence"/>
</dbReference>
<dbReference type="EMBL" id="CAJNOW010000123">
    <property type="protein sequence ID" value="CAF1243585.1"/>
    <property type="molecule type" value="Genomic_DNA"/>
</dbReference>
<comment type="caution">
    <text evidence="2">The sequence shown here is derived from an EMBL/GenBank/DDBJ whole genome shotgun (WGS) entry which is preliminary data.</text>
</comment>
<dbReference type="Proteomes" id="UP000663856">
    <property type="component" value="Unassembled WGS sequence"/>
</dbReference>
<accession>A0A814Y1B7</accession>
<name>A0A814Y1B7_9BILA</name>
<evidence type="ECO:0000313" key="6">
    <source>
        <dbReference type="EMBL" id="CAF3790544.1"/>
    </source>
</evidence>
<dbReference type="EMBL" id="CAJNRE010000642">
    <property type="protein sequence ID" value="CAF1929718.1"/>
    <property type="molecule type" value="Genomic_DNA"/>
</dbReference>
<dbReference type="OrthoDB" id="10044346at2759"/>
<evidence type="ECO:0000313" key="3">
    <source>
        <dbReference type="EMBL" id="CAF1243585.1"/>
    </source>
</evidence>
<dbReference type="EMBL" id="CAJOBJ010000061">
    <property type="protein sequence ID" value="CAF3790544.1"/>
    <property type="molecule type" value="Genomic_DNA"/>
</dbReference>
<evidence type="ECO:0000313" key="7">
    <source>
        <dbReference type="EMBL" id="CAF3793612.1"/>
    </source>
</evidence>
<evidence type="ECO:0000313" key="2">
    <source>
        <dbReference type="EMBL" id="CAF1223281.1"/>
    </source>
</evidence>
<keyword evidence="11" id="KW-1185">Reference proteome</keyword>
<protein>
    <submittedName>
        <fullName evidence="2">Uncharacterized protein</fullName>
    </submittedName>
</protein>
<organism evidence="2 10">
    <name type="scientific">Rotaria magnacalcarata</name>
    <dbReference type="NCBI Taxonomy" id="392030"/>
    <lineage>
        <taxon>Eukaryota</taxon>
        <taxon>Metazoa</taxon>
        <taxon>Spiralia</taxon>
        <taxon>Gnathifera</taxon>
        <taxon>Rotifera</taxon>
        <taxon>Eurotatoria</taxon>
        <taxon>Bdelloidea</taxon>
        <taxon>Philodinida</taxon>
        <taxon>Philodinidae</taxon>
        <taxon>Rotaria</taxon>
    </lineage>
</organism>
<evidence type="ECO:0000313" key="5">
    <source>
        <dbReference type="EMBL" id="CAF2249191.1"/>
    </source>
</evidence>
<keyword evidence="1" id="KW-0732">Signal</keyword>
<evidence type="ECO:0000256" key="1">
    <source>
        <dbReference type="SAM" id="SignalP"/>
    </source>
</evidence>
<dbReference type="Proteomes" id="UP000663834">
    <property type="component" value="Unassembled WGS sequence"/>
</dbReference>
<dbReference type="EMBL" id="CAJOBH010003421">
    <property type="protein sequence ID" value="CAF3951635.1"/>
    <property type="molecule type" value="Genomic_DNA"/>
</dbReference>
<dbReference type="Proteomes" id="UP000663855">
    <property type="component" value="Unassembled WGS sequence"/>
</dbReference>
<dbReference type="Proteomes" id="UP000681967">
    <property type="component" value="Unassembled WGS sequence"/>
</dbReference>
<feature type="signal peptide" evidence="1">
    <location>
        <begin position="1"/>
        <end position="23"/>
    </location>
</feature>
<proteinExistence type="predicted"/>
<feature type="chain" id="PRO_5035685897" evidence="1">
    <location>
        <begin position="24"/>
        <end position="168"/>
    </location>
</feature>
<reference evidence="2" key="1">
    <citation type="submission" date="2021-02" db="EMBL/GenBank/DDBJ databases">
        <authorList>
            <person name="Nowell W R."/>
        </authorList>
    </citation>
    <scope>NUCLEOTIDE SEQUENCE</scope>
</reference>
<evidence type="ECO:0000313" key="8">
    <source>
        <dbReference type="EMBL" id="CAF3838283.1"/>
    </source>
</evidence>
<dbReference type="EMBL" id="CAJNRF010018134">
    <property type="protein sequence ID" value="CAF2249191.1"/>
    <property type="molecule type" value="Genomic_DNA"/>
</dbReference>
<evidence type="ECO:0000313" key="10">
    <source>
        <dbReference type="Proteomes" id="UP000663855"/>
    </source>
</evidence>
<dbReference type="AlphaFoldDB" id="A0A814Y1B7"/>
<sequence>MIKNILLIIGIELLFILINHCQALNNTDSTENITEIIQSQPFVYYGRYHQRRSRRDYSSNDVTSDINTIGKILSILPDGFGAIIGQIVAANLKEIFSPNVGNKILQIIENQTPSLLTSLFTNMLNSFRAPMRSSMGNITRLINKSVPKSFNNSSISTFMNFIRRPRTK</sequence>
<dbReference type="EMBL" id="CAJOBI010000098">
    <property type="protein sequence ID" value="CAF3793612.1"/>
    <property type="molecule type" value="Genomic_DNA"/>
</dbReference>
<dbReference type="EMBL" id="CAJNOV010005753">
    <property type="protein sequence ID" value="CAF1223281.1"/>
    <property type="molecule type" value="Genomic_DNA"/>
</dbReference>
<evidence type="ECO:0000313" key="9">
    <source>
        <dbReference type="EMBL" id="CAF3951635.1"/>
    </source>
</evidence>